<evidence type="ECO:0000313" key="17">
    <source>
        <dbReference type="Proteomes" id="UP000320813"/>
    </source>
</evidence>
<dbReference type="SUPFAM" id="SSF54862">
    <property type="entry name" value="4Fe-4S ferredoxins"/>
    <property type="match status" value="1"/>
</dbReference>
<feature type="binding site" evidence="14">
    <location>
        <position position="611"/>
    </location>
    <ligand>
        <name>[4Fe-4S] cluster</name>
        <dbReference type="ChEBI" id="CHEBI:49883"/>
        <label>2</label>
    </ligand>
</feature>
<evidence type="ECO:0000256" key="4">
    <source>
        <dbReference type="ARBA" id="ARBA00017710"/>
    </source>
</evidence>
<keyword evidence="5" id="KW-0813">Transport</keyword>
<evidence type="ECO:0000256" key="12">
    <source>
        <dbReference type="ARBA" id="ARBA00030514"/>
    </source>
</evidence>
<dbReference type="Pfam" id="PF02775">
    <property type="entry name" value="TPP_enzyme_C"/>
    <property type="match status" value="1"/>
</dbReference>
<evidence type="ECO:0000256" key="8">
    <source>
        <dbReference type="ARBA" id="ARBA00022982"/>
    </source>
</evidence>
<dbReference type="GO" id="GO:0043805">
    <property type="term" value="F:indolepyruvate ferredoxin oxidoreductase activity"/>
    <property type="evidence" value="ECO:0007669"/>
    <property type="project" value="UniProtKB-EC"/>
</dbReference>
<feature type="binding site" evidence="14">
    <location>
        <position position="634"/>
    </location>
    <ligand>
        <name>[4Fe-4S] cluster</name>
        <dbReference type="ChEBI" id="CHEBI:49883"/>
        <label>2</label>
    </ligand>
</feature>
<comment type="caution">
    <text evidence="16">The sequence shown here is derived from an EMBL/GenBank/DDBJ whole genome shotgun (WGS) entry which is preliminary data.</text>
</comment>
<dbReference type="PIRSF" id="PIRSF006439">
    <property type="entry name" value="Indolepyruvate_ferr_oxidored"/>
    <property type="match status" value="1"/>
</dbReference>
<keyword evidence="10 14" id="KW-0408">Iron</keyword>
<comment type="subunit">
    <text evidence="2">Heterodimer of the IorA and IorB subunits.</text>
</comment>
<feature type="domain" description="4Fe-4S ferredoxin-type" evidence="15">
    <location>
        <begin position="590"/>
        <end position="621"/>
    </location>
</feature>
<dbReference type="CDD" id="cd07034">
    <property type="entry name" value="TPP_PYR_PFOR_IOR-alpha_like"/>
    <property type="match status" value="1"/>
</dbReference>
<comment type="function">
    <text evidence="1">Catalyzes the ferredoxin-dependent oxidative decarboxylation of arylpyruvates.</text>
</comment>
<dbReference type="Gene3D" id="3.40.50.970">
    <property type="match status" value="2"/>
</dbReference>
<evidence type="ECO:0000256" key="3">
    <source>
        <dbReference type="ARBA" id="ARBA00012812"/>
    </source>
</evidence>
<keyword evidence="9" id="KW-0560">Oxidoreductase</keyword>
<dbReference type="AlphaFoldDB" id="A0A519BD47"/>
<keyword evidence="11 14" id="KW-0411">Iron-sulfur</keyword>
<evidence type="ECO:0000313" key="16">
    <source>
        <dbReference type="EMBL" id="RZD15202.1"/>
    </source>
</evidence>
<feature type="binding site" evidence="14">
    <location>
        <position position="637"/>
    </location>
    <ligand>
        <name>[4Fe-4S] cluster</name>
        <dbReference type="ChEBI" id="CHEBI:49883"/>
        <label>2</label>
    </ligand>
</feature>
<keyword evidence="7 14" id="KW-0479">Metal-binding</keyword>
<reference evidence="16 17" key="1">
    <citation type="submission" date="2019-01" db="EMBL/GenBank/DDBJ databases">
        <title>Insights into ecological role of a new deltaproteobacterial order Candidatus Sinidesulfobacterales (Sva0485) by metagenomics and metatranscriptomics.</title>
        <authorList>
            <person name="Tan S."/>
            <person name="Liu J."/>
            <person name="Fang Y."/>
            <person name="Hedlund B.P."/>
            <person name="Lian Z.H."/>
            <person name="Huang L.Y."/>
            <person name="Li J.T."/>
            <person name="Huang L.N."/>
            <person name="Li W.J."/>
            <person name="Jiang H.C."/>
            <person name="Dong H.L."/>
            <person name="Shu W.S."/>
        </authorList>
    </citation>
    <scope>NUCLEOTIDE SEQUENCE [LARGE SCALE GENOMIC DNA]</scope>
    <source>
        <strain evidence="16">AP3</strain>
    </source>
</reference>
<dbReference type="InterPro" id="IPR045025">
    <property type="entry name" value="HACL1-like"/>
</dbReference>
<keyword evidence="16" id="KW-0670">Pyruvate</keyword>
<feature type="domain" description="4Fe-4S ferredoxin-type" evidence="15">
    <location>
        <begin position="625"/>
        <end position="654"/>
    </location>
</feature>
<dbReference type="InterPro" id="IPR002880">
    <property type="entry name" value="Pyrv_Fd/Flavodoxin_OxRdtase_N"/>
</dbReference>
<feature type="binding site" evidence="14">
    <location>
        <position position="640"/>
    </location>
    <ligand>
        <name>[4Fe-4S] cluster</name>
        <dbReference type="ChEBI" id="CHEBI:49883"/>
        <label>2</label>
    </ligand>
</feature>
<evidence type="ECO:0000256" key="13">
    <source>
        <dbReference type="ARBA" id="ARBA00048332"/>
    </source>
</evidence>
<dbReference type="EMBL" id="SGBD01000001">
    <property type="protein sequence ID" value="RZD15202.1"/>
    <property type="molecule type" value="Genomic_DNA"/>
</dbReference>
<proteinExistence type="predicted"/>
<feature type="binding site" evidence="14">
    <location>
        <position position="602"/>
    </location>
    <ligand>
        <name>[4Fe-4S] cluster</name>
        <dbReference type="ChEBI" id="CHEBI:49883"/>
        <label>1</label>
    </ligand>
</feature>
<dbReference type="InterPro" id="IPR017900">
    <property type="entry name" value="4Fe4S_Fe_S_CS"/>
</dbReference>
<dbReference type="Gene3D" id="3.30.70.20">
    <property type="match status" value="1"/>
</dbReference>
<dbReference type="CDD" id="cd02008">
    <property type="entry name" value="TPP_IOR_alpha"/>
    <property type="match status" value="1"/>
</dbReference>
<protein>
    <recommendedName>
        <fullName evidence="4">Indolepyruvate oxidoreductase subunit IorA</fullName>
        <ecNumber evidence="3">1.2.7.8</ecNumber>
    </recommendedName>
    <alternativeName>
        <fullName evidence="12">Indolepyruvate ferredoxin oxidoreductase subunit alpha</fullName>
    </alternativeName>
</protein>
<comment type="cofactor">
    <cofactor evidence="14">
        <name>[4Fe-4S] cluster</name>
        <dbReference type="ChEBI" id="CHEBI:49883"/>
    </cofactor>
    <text evidence="14">Binds 2 [4Fe-4S] clusters. In this family the first cluster has a non-standard and varying [4Fe-4S] binding motif CX(2)CX(2)CX(4-5)CP.</text>
</comment>
<evidence type="ECO:0000256" key="10">
    <source>
        <dbReference type="ARBA" id="ARBA00023004"/>
    </source>
</evidence>
<evidence type="ECO:0000256" key="7">
    <source>
        <dbReference type="ARBA" id="ARBA00022723"/>
    </source>
</evidence>
<dbReference type="InterPro" id="IPR011766">
    <property type="entry name" value="TPP_enzyme_TPP-bd"/>
</dbReference>
<evidence type="ECO:0000256" key="9">
    <source>
        <dbReference type="ARBA" id="ARBA00023002"/>
    </source>
</evidence>
<evidence type="ECO:0000256" key="5">
    <source>
        <dbReference type="ARBA" id="ARBA00022448"/>
    </source>
</evidence>
<organism evidence="16 17">
    <name type="scientific">Candidatus Acidulodesulfobacterium ferriphilum</name>
    <dbReference type="NCBI Taxonomy" id="2597223"/>
    <lineage>
        <taxon>Bacteria</taxon>
        <taxon>Deltaproteobacteria</taxon>
        <taxon>Candidatus Acidulodesulfobacterales</taxon>
        <taxon>Candidatus Acidulodesulfobacterium</taxon>
    </lineage>
</organism>
<evidence type="ECO:0000256" key="6">
    <source>
        <dbReference type="ARBA" id="ARBA00022485"/>
    </source>
</evidence>
<dbReference type="GO" id="GO:0046872">
    <property type="term" value="F:metal ion binding"/>
    <property type="evidence" value="ECO:0007669"/>
    <property type="project" value="UniProtKB-KW"/>
</dbReference>
<dbReference type="InterPro" id="IPR029061">
    <property type="entry name" value="THDP-binding"/>
</dbReference>
<dbReference type="PROSITE" id="PS51379">
    <property type="entry name" value="4FE4S_FER_2"/>
    <property type="match status" value="2"/>
</dbReference>
<dbReference type="Pfam" id="PF01855">
    <property type="entry name" value="POR_N"/>
    <property type="match status" value="1"/>
</dbReference>
<dbReference type="Proteomes" id="UP000320813">
    <property type="component" value="Unassembled WGS sequence"/>
</dbReference>
<dbReference type="EC" id="1.2.7.8" evidence="3"/>
<feature type="binding site" evidence="14">
    <location>
        <position position="605"/>
    </location>
    <ligand>
        <name>[4Fe-4S] cluster</name>
        <dbReference type="ChEBI" id="CHEBI:49883"/>
        <label>1</label>
    </ligand>
</feature>
<feature type="binding site" evidence="14">
    <location>
        <position position="599"/>
    </location>
    <ligand>
        <name>[4Fe-4S] cluster</name>
        <dbReference type="ChEBI" id="CHEBI:49883"/>
        <label>1</label>
    </ligand>
</feature>
<comment type="catalytic activity">
    <reaction evidence="13">
        <text>indole-3-pyruvate + 2 oxidized [2Fe-2S]-[ferredoxin] + CoA = (indol-3-yl)acetyl-CoA + 2 reduced [2Fe-2S]-[ferredoxin] + CO2 + H(+)</text>
        <dbReference type="Rhea" id="RHEA:12645"/>
        <dbReference type="Rhea" id="RHEA-COMP:10000"/>
        <dbReference type="Rhea" id="RHEA-COMP:10001"/>
        <dbReference type="ChEBI" id="CHEBI:15378"/>
        <dbReference type="ChEBI" id="CHEBI:16526"/>
        <dbReference type="ChEBI" id="CHEBI:17640"/>
        <dbReference type="ChEBI" id="CHEBI:33737"/>
        <dbReference type="ChEBI" id="CHEBI:33738"/>
        <dbReference type="ChEBI" id="CHEBI:57271"/>
        <dbReference type="ChEBI" id="CHEBI:57287"/>
        <dbReference type="EC" id="1.2.7.8"/>
    </reaction>
</comment>
<evidence type="ECO:0000256" key="1">
    <source>
        <dbReference type="ARBA" id="ARBA00002995"/>
    </source>
</evidence>
<sequence>MSKGNLFISGRQGDKGIVLGNEAIARGALEAGIGYASMYPGTPASEIIAALDKNKNNIENLYTEFSLNEHISLHGAIGASWSGIRSLCAMKNVGLNVASEPAQFLSYTGVKAGLVLAIGSDPGAPSSSNEQDDRWYSLHTYMPIIEPSNIQEAKDFTKEAFDISEDFSFGIMLMAPSRLCHNAGALHFGDLRGRSDIKGNFEKDPENYLNLFNMAVKNHGKYLERHNLLKKYLEDSQFNYTILPDTKNTGSKIGFISSGVIYAHLIEALDILEIYDHKILKLGFTFPIPDKLIKNFFEGLDKVVIVEEAEGFLEFQIKKIAYEIGFRGEIHGKDIFKATGELTLDDVIIGTGKFLEKTPPAFFDFAVKKSEELKEKLPQRSGTFCIGCPHRATIYAILKAVGFSNTDAKDRDAVIAGDIGCYTLGLLPPYNAMDFLTCMNAGLGIGQAISRFDKKKKVIALVGDSTFYHSGIPVLLNAVQNNADILYVILDNSWTAMTGHQKTPSTQKDIDGTLSNNPVNLKDLIKSLGVSYIKSLDPNSVKRFASQVKSALKEPGVKVLIAKRECILQEVRRNKLIQKTSNAKVETAESLYEIQKSRCVKCNECFVELACPAIIPKKDDNENGEYYYIDPASCVRCGVCFEVCPNSAIRKVEFDLKSELNKKIDKTKLTGIQVHV</sequence>
<dbReference type="InterPro" id="IPR009014">
    <property type="entry name" value="Transketo_C/PFOR_II"/>
</dbReference>
<dbReference type="InterPro" id="IPR017721">
    <property type="entry name" value="IorA"/>
</dbReference>
<dbReference type="FunFam" id="3.40.50.970:FF:000039">
    <property type="entry name" value="Indolepyruvate oxidoreductase subunit IorA"/>
    <property type="match status" value="1"/>
</dbReference>
<name>A0A519BD47_9DELT</name>
<dbReference type="SUPFAM" id="SSF52922">
    <property type="entry name" value="TK C-terminal domain-like"/>
    <property type="match status" value="1"/>
</dbReference>
<accession>A0A519BD47</accession>
<evidence type="ECO:0000259" key="15">
    <source>
        <dbReference type="PROSITE" id="PS51379"/>
    </source>
</evidence>
<dbReference type="PANTHER" id="PTHR43710:SF7">
    <property type="entry name" value="INDOLEPYRUVATE OXIDOREDUCTASE SUBUNIT IORA"/>
    <property type="match status" value="1"/>
</dbReference>
<dbReference type="PANTHER" id="PTHR43710">
    <property type="entry name" value="2-HYDROXYACYL-COA LYASE"/>
    <property type="match status" value="1"/>
</dbReference>
<feature type="binding site" evidence="14">
    <location>
        <position position="644"/>
    </location>
    <ligand>
        <name>[4Fe-4S] cluster</name>
        <dbReference type="ChEBI" id="CHEBI:49883"/>
        <label>1</label>
    </ligand>
</feature>
<dbReference type="SUPFAM" id="SSF52518">
    <property type="entry name" value="Thiamin diphosphate-binding fold (THDP-binding)"/>
    <property type="match status" value="2"/>
</dbReference>
<dbReference type="Pfam" id="PF00037">
    <property type="entry name" value="Fer4"/>
    <property type="match status" value="1"/>
</dbReference>
<dbReference type="InterPro" id="IPR017896">
    <property type="entry name" value="4Fe4S_Fe-S-bd"/>
</dbReference>
<evidence type="ECO:0000256" key="14">
    <source>
        <dbReference type="PIRSR" id="PIRSR006439-50"/>
    </source>
</evidence>
<keyword evidence="6 14" id="KW-0004">4Fe-4S</keyword>
<dbReference type="GO" id="GO:0030976">
    <property type="term" value="F:thiamine pyrophosphate binding"/>
    <property type="evidence" value="ECO:0007669"/>
    <property type="project" value="InterPro"/>
</dbReference>
<keyword evidence="8" id="KW-0249">Electron transport</keyword>
<evidence type="ECO:0000256" key="11">
    <source>
        <dbReference type="ARBA" id="ARBA00023014"/>
    </source>
</evidence>
<evidence type="ECO:0000256" key="2">
    <source>
        <dbReference type="ARBA" id="ARBA00011238"/>
    </source>
</evidence>
<dbReference type="GO" id="GO:0051539">
    <property type="term" value="F:4 iron, 4 sulfur cluster binding"/>
    <property type="evidence" value="ECO:0007669"/>
    <property type="project" value="UniProtKB-KW"/>
</dbReference>
<gene>
    <name evidence="16" type="ORF">EVJ47_02740</name>
</gene>
<dbReference type="PROSITE" id="PS00198">
    <property type="entry name" value="4FE4S_FER_1"/>
    <property type="match status" value="1"/>
</dbReference>